<organism evidence="2 3">
    <name type="scientific">SAR92 clade bacterium</name>
    <dbReference type="NCBI Taxonomy" id="2315479"/>
    <lineage>
        <taxon>Bacteria</taxon>
        <taxon>Pseudomonadati</taxon>
        <taxon>Pseudomonadota</taxon>
        <taxon>Gammaproteobacteria</taxon>
        <taxon>Cellvibrionales</taxon>
        <taxon>Porticoccaceae</taxon>
        <taxon>SAR92 clade</taxon>
    </lineage>
</organism>
<accession>A0A520MFM2</accession>
<protein>
    <submittedName>
        <fullName evidence="2">Peroxiredoxin family protein</fullName>
    </submittedName>
</protein>
<evidence type="ECO:0000313" key="3">
    <source>
        <dbReference type="Proteomes" id="UP000315889"/>
    </source>
</evidence>
<dbReference type="EMBL" id="SHBP01000007">
    <property type="protein sequence ID" value="RZO19971.1"/>
    <property type="molecule type" value="Genomic_DNA"/>
</dbReference>
<evidence type="ECO:0000313" key="2">
    <source>
        <dbReference type="EMBL" id="RZO19971.1"/>
    </source>
</evidence>
<dbReference type="Gene3D" id="3.40.30.10">
    <property type="entry name" value="Glutaredoxin"/>
    <property type="match status" value="1"/>
</dbReference>
<dbReference type="InterPro" id="IPR000866">
    <property type="entry name" value="AhpC/TSA"/>
</dbReference>
<dbReference type="PROSITE" id="PS51352">
    <property type="entry name" value="THIOREDOXIN_2"/>
    <property type="match status" value="1"/>
</dbReference>
<dbReference type="InterPro" id="IPR036249">
    <property type="entry name" value="Thioredoxin-like_sf"/>
</dbReference>
<dbReference type="Proteomes" id="UP000315889">
    <property type="component" value="Unassembled WGS sequence"/>
</dbReference>
<proteinExistence type="predicted"/>
<feature type="domain" description="Thioredoxin" evidence="1">
    <location>
        <begin position="3"/>
        <end position="161"/>
    </location>
</feature>
<name>A0A520MFM2_9GAMM</name>
<dbReference type="GO" id="GO:0016491">
    <property type="term" value="F:oxidoreductase activity"/>
    <property type="evidence" value="ECO:0007669"/>
    <property type="project" value="InterPro"/>
</dbReference>
<gene>
    <name evidence="2" type="ORF">EVB03_06360</name>
</gene>
<sequence length="171" mass="18988">MTNRTGELLPEFTVQLLNGAMWRSQDQPAGTMSLLTIYRGMWCGQCKKQLQALERLHDEFASRGVDVVAVSADTETRARSMANDYALHKLNIGFDVSIASARAMGVFISKQEKTIEMPLFCEPATFLINKETKLQAAWIASTAFARVVPDDILAYVDFLAQHSDRAPRGSS</sequence>
<dbReference type="Pfam" id="PF00578">
    <property type="entry name" value="AhpC-TSA"/>
    <property type="match status" value="1"/>
</dbReference>
<dbReference type="GO" id="GO:0016209">
    <property type="term" value="F:antioxidant activity"/>
    <property type="evidence" value="ECO:0007669"/>
    <property type="project" value="InterPro"/>
</dbReference>
<dbReference type="InterPro" id="IPR013766">
    <property type="entry name" value="Thioredoxin_domain"/>
</dbReference>
<dbReference type="SUPFAM" id="SSF52833">
    <property type="entry name" value="Thioredoxin-like"/>
    <property type="match status" value="1"/>
</dbReference>
<evidence type="ECO:0000259" key="1">
    <source>
        <dbReference type="PROSITE" id="PS51352"/>
    </source>
</evidence>
<reference evidence="2 3" key="1">
    <citation type="submission" date="2019-02" db="EMBL/GenBank/DDBJ databases">
        <title>Prokaryotic population dynamics and viral predation in marine succession experiment using metagenomics: the confinement effect.</title>
        <authorList>
            <person name="Haro-Moreno J.M."/>
            <person name="Rodriguez-Valera F."/>
            <person name="Lopez-Perez M."/>
        </authorList>
    </citation>
    <scope>NUCLEOTIDE SEQUENCE [LARGE SCALE GENOMIC DNA]</scope>
    <source>
        <strain evidence="2">MED-G170</strain>
    </source>
</reference>
<dbReference type="AlphaFoldDB" id="A0A520MFM2"/>
<comment type="caution">
    <text evidence="2">The sequence shown here is derived from an EMBL/GenBank/DDBJ whole genome shotgun (WGS) entry which is preliminary data.</text>
</comment>